<dbReference type="InterPro" id="IPR018513">
    <property type="entry name" value="Cell_synthase_bac"/>
</dbReference>
<keyword evidence="3" id="KW-0732">Signal</keyword>
<feature type="region of interest" description="Disordered" evidence="1">
    <location>
        <begin position="565"/>
        <end position="600"/>
    </location>
</feature>
<reference evidence="4 5" key="1">
    <citation type="submission" date="2020-07" db="EMBL/GenBank/DDBJ databases">
        <authorList>
            <person name="Feng X."/>
        </authorList>
    </citation>
    <scope>NUCLEOTIDE SEQUENCE [LARGE SCALE GENOMIC DNA]</scope>
    <source>
        <strain evidence="4 5">JCM14086</strain>
    </source>
</reference>
<gene>
    <name evidence="4" type="ORF">H5P30_05880</name>
</gene>
<keyword evidence="5" id="KW-1185">Reference proteome</keyword>
<protein>
    <submittedName>
        <fullName evidence="4">Cellulose biosynthesis cyclic di-GMP-binding regulatory protein BcsB</fullName>
    </submittedName>
</protein>
<feature type="signal peptide" evidence="3">
    <location>
        <begin position="1"/>
        <end position="28"/>
    </location>
</feature>
<evidence type="ECO:0000256" key="1">
    <source>
        <dbReference type="SAM" id="MobiDB-lite"/>
    </source>
</evidence>
<dbReference type="Proteomes" id="UP000525652">
    <property type="component" value="Unassembled WGS sequence"/>
</dbReference>
<keyword evidence="2" id="KW-0812">Transmembrane</keyword>
<feature type="compositionally biased region" description="Low complexity" evidence="1">
    <location>
        <begin position="74"/>
        <end position="111"/>
    </location>
</feature>
<dbReference type="AlphaFoldDB" id="A0A7X1AWI9"/>
<comment type="caution">
    <text evidence="4">The sequence shown here is derived from an EMBL/GenBank/DDBJ whole genome shotgun (WGS) entry which is preliminary data.</text>
</comment>
<dbReference type="GO" id="GO:0006011">
    <property type="term" value="P:UDP-alpha-D-glucose metabolic process"/>
    <property type="evidence" value="ECO:0007669"/>
    <property type="project" value="InterPro"/>
</dbReference>
<feature type="region of interest" description="Disordered" evidence="1">
    <location>
        <begin position="41"/>
        <end position="123"/>
    </location>
</feature>
<proteinExistence type="predicted"/>
<dbReference type="RefSeq" id="WP_185692019.1">
    <property type="nucleotide sequence ID" value="NZ_JACHVA010000052.1"/>
</dbReference>
<keyword evidence="2" id="KW-1133">Transmembrane helix</keyword>
<evidence type="ECO:0000256" key="3">
    <source>
        <dbReference type="SAM" id="SignalP"/>
    </source>
</evidence>
<feature type="transmembrane region" description="Helical" evidence="2">
    <location>
        <begin position="682"/>
        <end position="702"/>
    </location>
</feature>
<organism evidence="4 5">
    <name type="scientific">Puniceicoccus vermicola</name>
    <dbReference type="NCBI Taxonomy" id="388746"/>
    <lineage>
        <taxon>Bacteria</taxon>
        <taxon>Pseudomonadati</taxon>
        <taxon>Verrucomicrobiota</taxon>
        <taxon>Opitutia</taxon>
        <taxon>Puniceicoccales</taxon>
        <taxon>Puniceicoccaceae</taxon>
        <taxon>Puniceicoccus</taxon>
    </lineage>
</organism>
<dbReference type="Pfam" id="PF03170">
    <property type="entry name" value="BcsB"/>
    <property type="match status" value="1"/>
</dbReference>
<dbReference type="GO" id="GO:0016020">
    <property type="term" value="C:membrane"/>
    <property type="evidence" value="ECO:0007669"/>
    <property type="project" value="InterPro"/>
</dbReference>
<name>A0A7X1AWI9_9BACT</name>
<evidence type="ECO:0000313" key="5">
    <source>
        <dbReference type="Proteomes" id="UP000525652"/>
    </source>
</evidence>
<dbReference type="Gene3D" id="2.60.120.260">
    <property type="entry name" value="Galactose-binding domain-like"/>
    <property type="match status" value="1"/>
</dbReference>
<feature type="chain" id="PRO_5030887715" evidence="3">
    <location>
        <begin position="29"/>
        <end position="715"/>
    </location>
</feature>
<accession>A0A7X1AWI9</accession>
<keyword evidence="2" id="KW-0472">Membrane</keyword>
<evidence type="ECO:0000256" key="2">
    <source>
        <dbReference type="SAM" id="Phobius"/>
    </source>
</evidence>
<sequence length="715" mass="78659">MMDIRRRFRLSLAAACILSAFTPGISSGQSTTLDDLLRGLREDQPAPDTSSEPAEPVVPEFLRESEPAQPASPPQKATAKPTATPKAAQTPATPTTTPKPEARESSPAAAPKTPPADNSLPEYAEGEVNPFLMSNLNEVLRGRAPDSVRVNLTFPGASELLTQEQVTLGAAIVQGLGLRTDLKPLLITYGPRLVPGRFNVLIGTKTELASILSPDLSQEIGESGMCLVPMPGYQEEPVLVITGTTQKGIHESVLALGFVNMDLPAAQFLSIRRVLFPETPPYFGQPPVNPGDTYTFAQLQQIGAPIRPVRTGGIGLQIFFPADIFDRPSAKVNMMVHFSVGQNTRRSSDALVVRLNGSEVLRTPWGETIPSDNEGRFVTFSLPIGKFQSGRNLLELTTDSGGSSQFSLSPRGLPANDLLIFTDSSIEIPNVPRGARLPDLKLTSRTLYPFVGQPDGSEISFLLTDNRSETVCAAWMLIAKLSQTSNTFLYGSEVSFTYANPDRHLIVIGAQSRIPTTLRERIPEASFSELGSSKNEEEIEYSEEEREPTAIERFFSGIRDEFKKIEVNQPTDEDGDGVLSPEERSSSRTPIGSRAVMTSFPSPETDSRWILVVTARTDELLLDRVRELVTVPFWSQIDGYLFSWNDTPSSVRAFLPDKSFREVSFRETIVPIPWGYGVSLRIWYIFSALVFLAFILMTLLVLKHMDRTIAQRRKE</sequence>
<dbReference type="EMBL" id="JACHVA010000052">
    <property type="protein sequence ID" value="MBC2601301.1"/>
    <property type="molecule type" value="Genomic_DNA"/>
</dbReference>
<evidence type="ECO:0000313" key="4">
    <source>
        <dbReference type="EMBL" id="MBC2601301.1"/>
    </source>
</evidence>